<organism evidence="1 2">
    <name type="scientific">Streptomyces lanatus</name>
    <dbReference type="NCBI Taxonomy" id="66900"/>
    <lineage>
        <taxon>Bacteria</taxon>
        <taxon>Bacillati</taxon>
        <taxon>Actinomycetota</taxon>
        <taxon>Actinomycetes</taxon>
        <taxon>Kitasatosporales</taxon>
        <taxon>Streptomycetaceae</taxon>
        <taxon>Streptomyces</taxon>
    </lineage>
</organism>
<dbReference type="Proteomes" id="UP001486207">
    <property type="component" value="Unassembled WGS sequence"/>
</dbReference>
<dbReference type="EMBL" id="JBEPFB010000038">
    <property type="protein sequence ID" value="MER7379744.1"/>
    <property type="molecule type" value="Genomic_DNA"/>
</dbReference>
<sequence length="63" mass="6727">MRQVRGVSALDMARCGRSWSVFCSCWASPLGGEGAHAATEYVELGSLDRLTDVLAATITDFCS</sequence>
<protein>
    <submittedName>
        <fullName evidence="1">Uncharacterized protein</fullName>
    </submittedName>
</protein>
<gene>
    <name evidence="1" type="ORF">ABT384_44905</name>
</gene>
<name>A0ABV1Y7F2_9ACTN</name>
<evidence type="ECO:0000313" key="2">
    <source>
        <dbReference type="Proteomes" id="UP001486207"/>
    </source>
</evidence>
<keyword evidence="2" id="KW-1185">Reference proteome</keyword>
<dbReference type="RefSeq" id="WP_190071944.1">
    <property type="nucleotide sequence ID" value="NZ_BNBM01000008.1"/>
</dbReference>
<reference evidence="1 2" key="1">
    <citation type="submission" date="2024-06" db="EMBL/GenBank/DDBJ databases">
        <title>The Natural Products Discovery Center: Release of the First 8490 Sequenced Strains for Exploring Actinobacteria Biosynthetic Diversity.</title>
        <authorList>
            <person name="Kalkreuter E."/>
            <person name="Kautsar S.A."/>
            <person name="Yang D."/>
            <person name="Bader C.D."/>
            <person name="Teijaro C.N."/>
            <person name="Fluegel L."/>
            <person name="Davis C.M."/>
            <person name="Simpson J.R."/>
            <person name="Lauterbach L."/>
            <person name="Steele A.D."/>
            <person name="Gui C."/>
            <person name="Meng S."/>
            <person name="Li G."/>
            <person name="Viehrig K."/>
            <person name="Ye F."/>
            <person name="Su P."/>
            <person name="Kiefer A.F."/>
            <person name="Nichols A."/>
            <person name="Cepeda A.J."/>
            <person name="Yan W."/>
            <person name="Fan B."/>
            <person name="Jiang Y."/>
            <person name="Adhikari A."/>
            <person name="Zheng C.-J."/>
            <person name="Schuster L."/>
            <person name="Cowan T.M."/>
            <person name="Smanski M.J."/>
            <person name="Chevrette M.G."/>
            <person name="De Carvalho L.P.S."/>
            <person name="Shen B."/>
        </authorList>
    </citation>
    <scope>NUCLEOTIDE SEQUENCE [LARGE SCALE GENOMIC DNA]</scope>
    <source>
        <strain evidence="1 2">NPDC000155</strain>
    </source>
</reference>
<accession>A0ABV1Y7F2</accession>
<comment type="caution">
    <text evidence="1">The sequence shown here is derived from an EMBL/GenBank/DDBJ whole genome shotgun (WGS) entry which is preliminary data.</text>
</comment>
<evidence type="ECO:0000313" key="1">
    <source>
        <dbReference type="EMBL" id="MER7379744.1"/>
    </source>
</evidence>
<proteinExistence type="predicted"/>